<dbReference type="Gene3D" id="3.80.10.10">
    <property type="entry name" value="Ribonuclease Inhibitor"/>
    <property type="match status" value="1"/>
</dbReference>
<evidence type="ECO:0000313" key="2">
    <source>
        <dbReference type="Proteomes" id="UP001215598"/>
    </source>
</evidence>
<reference evidence="1" key="1">
    <citation type="submission" date="2023-03" db="EMBL/GenBank/DDBJ databases">
        <title>Massive genome expansion in bonnet fungi (Mycena s.s.) driven by repeated elements and novel gene families across ecological guilds.</title>
        <authorList>
            <consortium name="Lawrence Berkeley National Laboratory"/>
            <person name="Harder C.B."/>
            <person name="Miyauchi S."/>
            <person name="Viragh M."/>
            <person name="Kuo A."/>
            <person name="Thoen E."/>
            <person name="Andreopoulos B."/>
            <person name="Lu D."/>
            <person name="Skrede I."/>
            <person name="Drula E."/>
            <person name="Henrissat B."/>
            <person name="Morin E."/>
            <person name="Kohler A."/>
            <person name="Barry K."/>
            <person name="LaButti K."/>
            <person name="Morin E."/>
            <person name="Salamov A."/>
            <person name="Lipzen A."/>
            <person name="Mereny Z."/>
            <person name="Hegedus B."/>
            <person name="Baldrian P."/>
            <person name="Stursova M."/>
            <person name="Weitz H."/>
            <person name="Taylor A."/>
            <person name="Grigoriev I.V."/>
            <person name="Nagy L.G."/>
            <person name="Martin F."/>
            <person name="Kauserud H."/>
        </authorList>
    </citation>
    <scope>NUCLEOTIDE SEQUENCE</scope>
    <source>
        <strain evidence="1">CBHHK182m</strain>
    </source>
</reference>
<evidence type="ECO:0000313" key="1">
    <source>
        <dbReference type="EMBL" id="KAJ7750371.1"/>
    </source>
</evidence>
<dbReference type="SUPFAM" id="SSF52047">
    <property type="entry name" value="RNI-like"/>
    <property type="match status" value="1"/>
</dbReference>
<protein>
    <recommendedName>
        <fullName evidence="3">F-box domain-containing protein</fullName>
    </recommendedName>
</protein>
<accession>A0AAD7IVW4</accession>
<organism evidence="1 2">
    <name type="scientific">Mycena metata</name>
    <dbReference type="NCBI Taxonomy" id="1033252"/>
    <lineage>
        <taxon>Eukaryota</taxon>
        <taxon>Fungi</taxon>
        <taxon>Dikarya</taxon>
        <taxon>Basidiomycota</taxon>
        <taxon>Agaricomycotina</taxon>
        <taxon>Agaricomycetes</taxon>
        <taxon>Agaricomycetidae</taxon>
        <taxon>Agaricales</taxon>
        <taxon>Marasmiineae</taxon>
        <taxon>Mycenaceae</taxon>
        <taxon>Mycena</taxon>
    </lineage>
</organism>
<proteinExistence type="predicted"/>
<evidence type="ECO:0008006" key="3">
    <source>
        <dbReference type="Google" id="ProtNLM"/>
    </source>
</evidence>
<sequence>MSLEVQPGNSATQFSVNLNHSLDFSQLLTSNDAPLDSDIPIIRAVISDGETHVDALNKQIHDLQLTLAGLVQRRDKMAEQVRQHHAIVSPVRRLPPEVLCEIFVLSLDEKRPPWHVGHICQSWRHTALCYPLLWSSVAVSSTSSPQYTTGVQTQLLRSVNAPLDIYCGNAPYTIDAYSSWFALVIPQSCRWRTLHIHNLGGFDWLRPVEGRLDQLEELTITSCFGANIPDVFTTAPNLRRAIFTDTAFSDRSPLVPLPWGQITHYRGPYPPERPIDILKAAQKLLFWEIDFSVHADAPLDPTTPTILPRLRGLSVGIAFVLSQLTTPQLETLVLRIARSSFLSILLPLIHRSSCTLNKLVLMQCEIGPELIHVLRELPALAYLLVERSRNGSNPQEFFQAMTFTGATSILCPNLTTMVYGHWSLCSLPQDDFLTMVRSRFQSSPNGASRLGSLRLYDTFDKLPPADLLAQIAMLCAEGFDAAFLDYQDAVSLGGPLV</sequence>
<name>A0AAD7IVW4_9AGAR</name>
<dbReference type="AlphaFoldDB" id="A0AAD7IVW4"/>
<keyword evidence="2" id="KW-1185">Reference proteome</keyword>
<dbReference type="EMBL" id="JARKIB010000066">
    <property type="protein sequence ID" value="KAJ7750371.1"/>
    <property type="molecule type" value="Genomic_DNA"/>
</dbReference>
<dbReference type="InterPro" id="IPR032675">
    <property type="entry name" value="LRR_dom_sf"/>
</dbReference>
<gene>
    <name evidence="1" type="ORF">B0H16DRAFT_1550445</name>
</gene>
<dbReference type="Proteomes" id="UP001215598">
    <property type="component" value="Unassembled WGS sequence"/>
</dbReference>
<comment type="caution">
    <text evidence="1">The sequence shown here is derived from an EMBL/GenBank/DDBJ whole genome shotgun (WGS) entry which is preliminary data.</text>
</comment>